<keyword evidence="3 6" id="KW-0812">Transmembrane</keyword>
<evidence type="ECO:0000256" key="1">
    <source>
        <dbReference type="ARBA" id="ARBA00004651"/>
    </source>
</evidence>
<dbReference type="PANTHER" id="PTHR30619">
    <property type="entry name" value="DNA INTERNALIZATION/COMPETENCE PROTEIN COMEC/REC2"/>
    <property type="match status" value="1"/>
</dbReference>
<feature type="transmembrane region" description="Helical" evidence="6">
    <location>
        <begin position="255"/>
        <end position="274"/>
    </location>
</feature>
<feature type="transmembrane region" description="Helical" evidence="6">
    <location>
        <begin position="389"/>
        <end position="411"/>
    </location>
</feature>
<feature type="transmembrane region" description="Helical" evidence="6">
    <location>
        <begin position="358"/>
        <end position="377"/>
    </location>
</feature>
<evidence type="ECO:0000256" key="3">
    <source>
        <dbReference type="ARBA" id="ARBA00022692"/>
    </source>
</evidence>
<organism evidence="8">
    <name type="scientific">Phytobacter massiliensis</name>
    <dbReference type="NCBI Taxonomy" id="1485952"/>
    <lineage>
        <taxon>Bacteria</taxon>
        <taxon>Pseudomonadati</taxon>
        <taxon>Pseudomonadota</taxon>
        <taxon>Gammaproteobacteria</taxon>
        <taxon>Enterobacterales</taxon>
        <taxon>Enterobacteriaceae</taxon>
        <taxon>Phytobacter</taxon>
    </lineage>
</organism>
<dbReference type="SUPFAM" id="SSF56281">
    <property type="entry name" value="Metallo-hydrolase/oxidoreductase"/>
    <property type="match status" value="1"/>
</dbReference>
<keyword evidence="5 6" id="KW-0472">Membrane</keyword>
<evidence type="ECO:0000256" key="2">
    <source>
        <dbReference type="ARBA" id="ARBA00022475"/>
    </source>
</evidence>
<feature type="transmembrane region" description="Helical" evidence="6">
    <location>
        <begin position="328"/>
        <end position="346"/>
    </location>
</feature>
<feature type="transmembrane region" description="Helical" evidence="6">
    <location>
        <begin position="451"/>
        <end position="467"/>
    </location>
</feature>
<evidence type="ECO:0000256" key="6">
    <source>
        <dbReference type="SAM" id="Phobius"/>
    </source>
</evidence>
<dbReference type="EMBL" id="CACRTZ010000033">
    <property type="protein sequence ID" value="VYU65214.1"/>
    <property type="molecule type" value="Genomic_DNA"/>
</dbReference>
<reference evidence="8" key="1">
    <citation type="submission" date="2019-11" db="EMBL/GenBank/DDBJ databases">
        <authorList>
            <person name="Feng L."/>
        </authorList>
    </citation>
    <scope>NUCLEOTIDE SEQUENCE</scope>
    <source>
        <strain evidence="8">EMassiliensisLFYP7</strain>
    </source>
</reference>
<dbReference type="PANTHER" id="PTHR30619:SF1">
    <property type="entry name" value="RECOMBINATION PROTEIN 2"/>
    <property type="match status" value="1"/>
</dbReference>
<dbReference type="SMART" id="SM00849">
    <property type="entry name" value="Lactamase_B"/>
    <property type="match status" value="1"/>
</dbReference>
<evidence type="ECO:0000256" key="5">
    <source>
        <dbReference type="ARBA" id="ARBA00023136"/>
    </source>
</evidence>
<name>A0A6N3GL40_9ENTR</name>
<dbReference type="Gene3D" id="3.60.15.10">
    <property type="entry name" value="Ribonuclease Z/Hydroxyacylglutathione hydrolase-like"/>
    <property type="match status" value="1"/>
</dbReference>
<dbReference type="InterPro" id="IPR004477">
    <property type="entry name" value="ComEC_N"/>
</dbReference>
<evidence type="ECO:0000313" key="8">
    <source>
        <dbReference type="EMBL" id="VYU65214.1"/>
    </source>
</evidence>
<dbReference type="Pfam" id="PF03772">
    <property type="entry name" value="Competence"/>
    <property type="match status" value="1"/>
</dbReference>
<feature type="transmembrane region" description="Helical" evidence="6">
    <location>
        <begin position="423"/>
        <end position="439"/>
    </location>
</feature>
<dbReference type="InterPro" id="IPR052159">
    <property type="entry name" value="Competence_DNA_uptake"/>
</dbReference>
<dbReference type="GO" id="GO:0005886">
    <property type="term" value="C:plasma membrane"/>
    <property type="evidence" value="ECO:0007669"/>
    <property type="project" value="UniProtKB-SubCell"/>
</dbReference>
<feature type="domain" description="Metallo-beta-lactamase" evidence="7">
    <location>
        <begin position="508"/>
        <end position="689"/>
    </location>
</feature>
<keyword evidence="2" id="KW-1003">Cell membrane</keyword>
<dbReference type="NCBIfam" id="NF008580">
    <property type="entry name" value="PRK11539.1"/>
    <property type="match status" value="1"/>
</dbReference>
<dbReference type="InterPro" id="IPR036866">
    <property type="entry name" value="RibonucZ/Hydroxyglut_hydro"/>
</dbReference>
<comment type="subcellular location">
    <subcellularLocation>
        <location evidence="1">Cell membrane</location>
        <topology evidence="1">Multi-pass membrane protein</topology>
    </subcellularLocation>
</comment>
<dbReference type="InterPro" id="IPR035681">
    <property type="entry name" value="ComA-like_MBL"/>
</dbReference>
<dbReference type="Pfam" id="PF00753">
    <property type="entry name" value="Lactamase_B"/>
    <property type="match status" value="1"/>
</dbReference>
<dbReference type="GO" id="GO:0030420">
    <property type="term" value="P:establishment of competence for transformation"/>
    <property type="evidence" value="ECO:0007669"/>
    <property type="project" value="InterPro"/>
</dbReference>
<evidence type="ECO:0000259" key="7">
    <source>
        <dbReference type="SMART" id="SM00849"/>
    </source>
</evidence>
<dbReference type="NCBIfam" id="TIGR00361">
    <property type="entry name" value="ComEC_Rec2"/>
    <property type="match status" value="1"/>
</dbReference>
<feature type="transmembrane region" description="Helical" evidence="6">
    <location>
        <begin position="304"/>
        <end position="322"/>
    </location>
</feature>
<dbReference type="RefSeq" id="WP_156566754.1">
    <property type="nucleotide sequence ID" value="NZ_CACRTZ010000033.1"/>
</dbReference>
<accession>A0A6N3GL40</accession>
<dbReference type="AlphaFoldDB" id="A0A6N3GL40"/>
<feature type="transmembrane region" description="Helical" evidence="6">
    <location>
        <begin position="29"/>
        <end position="47"/>
    </location>
</feature>
<evidence type="ECO:0000256" key="4">
    <source>
        <dbReference type="ARBA" id="ARBA00022989"/>
    </source>
</evidence>
<dbReference type="NCBIfam" id="TIGR00360">
    <property type="entry name" value="ComEC_N-term"/>
    <property type="match status" value="1"/>
</dbReference>
<keyword evidence="4 6" id="KW-1133">Transmembrane helix</keyword>
<protein>
    <submittedName>
        <fullName evidence="8">ComEC family competence protein</fullName>
    </submittedName>
</protein>
<dbReference type="InterPro" id="IPR004797">
    <property type="entry name" value="Competence_ComEC/Rec2"/>
</dbReference>
<gene>
    <name evidence="8" type="ORF">EMLFYP7_03289</name>
</gene>
<dbReference type="InterPro" id="IPR001279">
    <property type="entry name" value="Metallo-B-lactamas"/>
</dbReference>
<dbReference type="CDD" id="cd07731">
    <property type="entry name" value="ComA-like_MBL-fold"/>
    <property type="match status" value="1"/>
</dbReference>
<proteinExistence type="predicted"/>
<feature type="transmembrane region" description="Helical" evidence="6">
    <location>
        <begin position="54"/>
        <end position="72"/>
    </location>
</feature>
<feature type="transmembrane region" description="Helical" evidence="6">
    <location>
        <begin position="222"/>
        <end position="243"/>
    </location>
</feature>
<sequence length="754" mass="84529">MSLTALALCLDIGLLPLLFLPTLPDVKYVWAIVCCGVLLGSCAHRVLRYSGITLLFLAWGVLAGLTALWPTLHLTGANRDVQVVITATDGETTHRANITHLDGKRIFPPQGMTLYGQYLPQAVCAGQRWEMTVRARAVHGQLNDGGFDTQRYALASHSPLSGRFVAAQVIDARCSWRGRYLQSLREALAPYPWQQVMLALGMGERAALDREVKDIMRHTGTAHLMAISGLHIALAAMLAAGLIRGLQFCGPARWISWRIPLLGGVACALFYAGLTGMQPPAFRTAVSLIVWAALRLSGRQWSSWQVWLCCVAGILFIDPLAILSQSLWLSAFAVAALIFWYQWLPLRIRHLPWWGRALANLVFLQVGMTLLLLPLQIFTFHGTSLSSLAANLLAVPLITFITVPLILLGMLLHLTGPGGVEHALWYLANGSLAGLFWFLRAQPYGWLDIDARWLGVSWLPWLALIMMRLRLWRHYPALTLIAVLVCSQPFWRPQRAEQWSVHMLDVGQGLAIVIARNGRAILYDTGPAWPGGDSAQQLITPWLRWHHLKPEGIILSHEHLDHRGGLNTLLNDWPGLWVRSPLLWHGHLPCFRGERWAWQGLTFTAHWPIKAAPMHGNNRSCVVKVDDGQQSILLTGDIEAAGELAMIKRYWQHLQATLIQVPHHGSNTSSILPFIQRVNGRAALASASRYNSWRLPSYKVKKRYLEQGYRWLDTPHQGQITLNFSPQGWEILSLRDQILPRWYHQWFGVPGDNG</sequence>